<reference evidence="4" key="1">
    <citation type="journal article" date="2014" name="Front. Microbiol.">
        <title>High frequency of phylogenetically diverse reductive dehalogenase-homologous genes in deep subseafloor sedimentary metagenomes.</title>
        <authorList>
            <person name="Kawai M."/>
            <person name="Futagami T."/>
            <person name="Toyoda A."/>
            <person name="Takaki Y."/>
            <person name="Nishi S."/>
            <person name="Hori S."/>
            <person name="Arai W."/>
            <person name="Tsubouchi T."/>
            <person name="Morono Y."/>
            <person name="Uchiyama I."/>
            <person name="Ito T."/>
            <person name="Fujiyama A."/>
            <person name="Inagaki F."/>
            <person name="Takami H."/>
        </authorList>
    </citation>
    <scope>NUCLEOTIDE SEQUENCE</scope>
    <source>
        <strain evidence="4">Expedition CK06-06</strain>
    </source>
</reference>
<evidence type="ECO:0008006" key="5">
    <source>
        <dbReference type="Google" id="ProtNLM"/>
    </source>
</evidence>
<evidence type="ECO:0000313" key="4">
    <source>
        <dbReference type="EMBL" id="GAI13019.1"/>
    </source>
</evidence>
<dbReference type="InterPro" id="IPR052376">
    <property type="entry name" value="Oxidative_Scav/Glycosyltrans"/>
</dbReference>
<evidence type="ECO:0000256" key="1">
    <source>
        <dbReference type="SAM" id="Coils"/>
    </source>
</evidence>
<keyword evidence="1" id="KW-0175">Coiled coil</keyword>
<organism evidence="4">
    <name type="scientific">marine sediment metagenome</name>
    <dbReference type="NCBI Taxonomy" id="412755"/>
    <lineage>
        <taxon>unclassified sequences</taxon>
        <taxon>metagenomes</taxon>
        <taxon>ecological metagenomes</taxon>
    </lineage>
</organism>
<dbReference type="InterPro" id="IPR056003">
    <property type="entry name" value="CT398_CC_hairpin"/>
</dbReference>
<dbReference type="Pfam" id="PF02591">
    <property type="entry name" value="Zn_ribbon_9"/>
    <property type="match status" value="1"/>
</dbReference>
<proteinExistence type="predicted"/>
<protein>
    <recommendedName>
        <fullName evidence="5">C4-type zinc ribbon domain-containing protein</fullName>
    </recommendedName>
</protein>
<sequence length="190" mass="21829">TELKLKQQHLEELGRQQHSAEWEIEDLVNKLTTAEEKLYSGRIKDPKELTNLQHEVNGLRIRRNQLEDKALEIMDQVELSTASVATLSNELKTSETEWHSQQQRLSTNMEQLKTTLSDLKHKRQLLSADIDPQAIELYQELKKQRGRAVAKVEQGICRGCRILLPTTELQRARGDSLVQCSSCGRILFLT</sequence>
<feature type="non-terminal residue" evidence="4">
    <location>
        <position position="1"/>
    </location>
</feature>
<evidence type="ECO:0000259" key="2">
    <source>
        <dbReference type="Pfam" id="PF02591"/>
    </source>
</evidence>
<feature type="domain" description="C4-type zinc ribbon" evidence="2">
    <location>
        <begin position="157"/>
        <end position="187"/>
    </location>
</feature>
<dbReference type="PANTHER" id="PTHR39082:SF1">
    <property type="entry name" value="SCAVENGER RECEPTOR CLASS A MEMBER 3"/>
    <property type="match status" value="1"/>
</dbReference>
<feature type="domain" description="CT398-like coiled coil hairpin" evidence="3">
    <location>
        <begin position="5"/>
        <end position="146"/>
    </location>
</feature>
<dbReference type="EMBL" id="BARV01011862">
    <property type="protein sequence ID" value="GAI13019.1"/>
    <property type="molecule type" value="Genomic_DNA"/>
</dbReference>
<feature type="coiled-coil region" evidence="1">
    <location>
        <begin position="10"/>
        <end position="76"/>
    </location>
</feature>
<dbReference type="PANTHER" id="PTHR39082">
    <property type="entry name" value="PHOSPHOLIPASE C-BETA-2-RELATED"/>
    <property type="match status" value="1"/>
</dbReference>
<accession>X1N351</accession>
<evidence type="ECO:0000259" key="3">
    <source>
        <dbReference type="Pfam" id="PF24481"/>
    </source>
</evidence>
<name>X1N351_9ZZZZ</name>
<gene>
    <name evidence="4" type="ORF">S06H3_22264</name>
</gene>
<dbReference type="InterPro" id="IPR003743">
    <property type="entry name" value="Zf-RING_7"/>
</dbReference>
<dbReference type="Pfam" id="PF24481">
    <property type="entry name" value="CT398_CC"/>
    <property type="match status" value="1"/>
</dbReference>
<feature type="coiled-coil region" evidence="1">
    <location>
        <begin position="102"/>
        <end position="129"/>
    </location>
</feature>
<dbReference type="Gene3D" id="1.10.287.1490">
    <property type="match status" value="1"/>
</dbReference>
<comment type="caution">
    <text evidence="4">The sequence shown here is derived from an EMBL/GenBank/DDBJ whole genome shotgun (WGS) entry which is preliminary data.</text>
</comment>
<dbReference type="AlphaFoldDB" id="X1N351"/>